<evidence type="ECO:0000256" key="11">
    <source>
        <dbReference type="ARBA" id="ARBA00023136"/>
    </source>
</evidence>
<keyword evidence="3 12" id="KW-0813">Transport</keyword>
<feature type="transmembrane region" description="Helical" evidence="12">
    <location>
        <begin position="199"/>
        <end position="217"/>
    </location>
</feature>
<keyword evidence="11 12" id="KW-0472">Membrane</keyword>
<dbReference type="GO" id="GO:0009055">
    <property type="term" value="F:electron transfer activity"/>
    <property type="evidence" value="ECO:0007669"/>
    <property type="project" value="UniProtKB-UniRule"/>
</dbReference>
<feature type="transmembrane region" description="Helical" evidence="12">
    <location>
        <begin position="60"/>
        <end position="78"/>
    </location>
</feature>
<feature type="transmembrane region" description="Helical" evidence="12">
    <location>
        <begin position="383"/>
        <end position="405"/>
    </location>
</feature>
<sequence length="493" mass="53620">MTVAPAALDALMLARWQFGVTTVYHFILVPFTIGMSLLVAVLQTMWYRSGKDHWLKATRFFGKLFLINFALGVATGIVQEFQFGMNWSQYSSYVGDIFGAPLACEALIAFFLESTFLGIWIFGWGRISAKAHTACIWLAAAGVNISAAFILAANAWMQHPVGAVVNPETGRAELDGVSGFFKVLTNSAFVWEFTHVVTASWMLAGTFVAGVALWWMVRAARSGGEAEARNVWRPIAQFGLAVLAIGIVLVGATGHIHGQQVFEHQPAKMAAAEALCDSGPNAPFTIAAFGPLDATCDQITHVGEIPGVYSFMATNSFSGEVSGINDLNALYAQAFDVPSIAPSIMLTFWSFRLMMGFAAFSVILLIWGFLATRGGKVSTSKGLSKWALLSLPMPFLAATFGWLFAEFGRQPFVVYPLNMDPNNVFLRTQDGLSTVVPAGQVLVTLVVFTLLYLALGVVWFLLMRRYVREGIHTTHPVTTPEGKATDQALSFAY</sequence>
<comment type="subcellular location">
    <subcellularLocation>
        <location evidence="1">Cell membrane</location>
        <topology evidence="1">Multi-pass membrane protein</topology>
    </subcellularLocation>
</comment>
<accession>A0A8I0GEU9</accession>
<evidence type="ECO:0000256" key="12">
    <source>
        <dbReference type="PIRNR" id="PIRNR006446"/>
    </source>
</evidence>
<dbReference type="PANTHER" id="PTHR30365">
    <property type="entry name" value="CYTOCHROME D UBIQUINOL OXIDASE"/>
    <property type="match status" value="1"/>
</dbReference>
<evidence type="ECO:0000313" key="14">
    <source>
        <dbReference type="Proteomes" id="UP000627538"/>
    </source>
</evidence>
<dbReference type="GO" id="GO:0020037">
    <property type="term" value="F:heme binding"/>
    <property type="evidence" value="ECO:0007669"/>
    <property type="project" value="TreeGrafter"/>
</dbReference>
<evidence type="ECO:0000256" key="6">
    <source>
        <dbReference type="ARBA" id="ARBA00022692"/>
    </source>
</evidence>
<feature type="transmembrane region" description="Helical" evidence="12">
    <location>
        <begin position="23"/>
        <end position="48"/>
    </location>
</feature>
<feature type="transmembrane region" description="Helical" evidence="12">
    <location>
        <begin position="238"/>
        <end position="256"/>
    </location>
</feature>
<feature type="transmembrane region" description="Helical" evidence="12">
    <location>
        <begin position="134"/>
        <end position="157"/>
    </location>
</feature>
<dbReference type="GO" id="GO:0046872">
    <property type="term" value="F:metal ion binding"/>
    <property type="evidence" value="ECO:0007669"/>
    <property type="project" value="UniProtKB-UniRule"/>
</dbReference>
<keyword evidence="7 12" id="KW-0479">Metal-binding</keyword>
<evidence type="ECO:0000256" key="5">
    <source>
        <dbReference type="ARBA" id="ARBA00022617"/>
    </source>
</evidence>
<keyword evidence="14" id="KW-1185">Reference proteome</keyword>
<dbReference type="RefSeq" id="WP_191072312.1">
    <property type="nucleotide sequence ID" value="NZ_CP060506.1"/>
</dbReference>
<organism evidence="13 14">
    <name type="scientific">Nanchangia anserum</name>
    <dbReference type="NCBI Taxonomy" id="2692125"/>
    <lineage>
        <taxon>Bacteria</taxon>
        <taxon>Bacillati</taxon>
        <taxon>Actinomycetota</taxon>
        <taxon>Actinomycetes</taxon>
        <taxon>Actinomycetales</taxon>
        <taxon>Actinomycetaceae</taxon>
        <taxon>Nanchangia</taxon>
    </lineage>
</organism>
<evidence type="ECO:0000256" key="1">
    <source>
        <dbReference type="ARBA" id="ARBA00004651"/>
    </source>
</evidence>
<keyword evidence="10 12" id="KW-0408">Iron</keyword>
<dbReference type="PANTHER" id="PTHR30365:SF15">
    <property type="entry name" value="CYTOCHROME BD UBIQUINOL OXIDASE SUBUNIT 1"/>
    <property type="match status" value="1"/>
</dbReference>
<dbReference type="GO" id="GO:0005886">
    <property type="term" value="C:plasma membrane"/>
    <property type="evidence" value="ECO:0007669"/>
    <property type="project" value="UniProtKB-SubCell"/>
</dbReference>
<keyword evidence="5 12" id="KW-0349">Heme</keyword>
<proteinExistence type="inferred from homology"/>
<evidence type="ECO:0000313" key="13">
    <source>
        <dbReference type="EMBL" id="MBD3690198.1"/>
    </source>
</evidence>
<protein>
    <submittedName>
        <fullName evidence="13">Cytochrome ubiquinol oxidase subunit I</fullName>
    </submittedName>
</protein>
<dbReference type="Proteomes" id="UP000627538">
    <property type="component" value="Unassembled WGS sequence"/>
</dbReference>
<dbReference type="Pfam" id="PF01654">
    <property type="entry name" value="Cyt_bd_oxida_I"/>
    <property type="match status" value="1"/>
</dbReference>
<dbReference type="AlphaFoldDB" id="A0A8I0GEU9"/>
<dbReference type="PIRSF" id="PIRSF006446">
    <property type="entry name" value="Cyt_quinol_oxidase_1"/>
    <property type="match status" value="1"/>
</dbReference>
<gene>
    <name evidence="13" type="ORF">H8R10_08175</name>
</gene>
<evidence type="ECO:0000256" key="8">
    <source>
        <dbReference type="ARBA" id="ARBA00022982"/>
    </source>
</evidence>
<evidence type="ECO:0000256" key="7">
    <source>
        <dbReference type="ARBA" id="ARBA00022723"/>
    </source>
</evidence>
<keyword evidence="4 12" id="KW-1003">Cell membrane</keyword>
<feature type="transmembrane region" description="Helical" evidence="12">
    <location>
        <begin position="349"/>
        <end position="371"/>
    </location>
</feature>
<comment type="caution">
    <text evidence="13">The sequence shown here is derived from an EMBL/GenBank/DDBJ whole genome shotgun (WGS) entry which is preliminary data.</text>
</comment>
<reference evidence="13 14" key="1">
    <citation type="submission" date="2020-08" db="EMBL/GenBank/DDBJ databases">
        <title>Winkia gen. nov., sp. nov., isolated from faeces of the Anser albifrons in China.</title>
        <authorList>
            <person name="Liu Q."/>
        </authorList>
    </citation>
    <scope>NUCLEOTIDE SEQUENCE [LARGE SCALE GENOMIC DNA]</scope>
    <source>
        <strain evidence="13 14">C62</strain>
    </source>
</reference>
<dbReference type="GO" id="GO:0019646">
    <property type="term" value="P:aerobic electron transport chain"/>
    <property type="evidence" value="ECO:0007669"/>
    <property type="project" value="InterPro"/>
</dbReference>
<feature type="transmembrane region" description="Helical" evidence="12">
    <location>
        <begin position="441"/>
        <end position="462"/>
    </location>
</feature>
<evidence type="ECO:0000256" key="10">
    <source>
        <dbReference type="ARBA" id="ARBA00023004"/>
    </source>
</evidence>
<evidence type="ECO:0000256" key="3">
    <source>
        <dbReference type="ARBA" id="ARBA00022448"/>
    </source>
</evidence>
<keyword evidence="9 12" id="KW-1133">Transmembrane helix</keyword>
<keyword evidence="8 12" id="KW-0249">Electron transport</keyword>
<dbReference type="GO" id="GO:0016682">
    <property type="term" value="F:oxidoreductase activity, acting on diphenols and related substances as donors, oxygen as acceptor"/>
    <property type="evidence" value="ECO:0007669"/>
    <property type="project" value="TreeGrafter"/>
</dbReference>
<name>A0A8I0GEU9_9ACTO</name>
<dbReference type="GO" id="GO:0070069">
    <property type="term" value="C:cytochrome complex"/>
    <property type="evidence" value="ECO:0007669"/>
    <property type="project" value="UniProtKB-UniRule"/>
</dbReference>
<dbReference type="InterPro" id="IPR002585">
    <property type="entry name" value="Cyt-d_ubiquinol_oxidase_su_1"/>
</dbReference>
<comment type="similarity">
    <text evidence="2 12">Belongs to the cytochrome ubiquinol oxidase subunit 1 family.</text>
</comment>
<dbReference type="EMBL" id="JACRUO010000003">
    <property type="protein sequence ID" value="MBD3690198.1"/>
    <property type="molecule type" value="Genomic_DNA"/>
</dbReference>
<evidence type="ECO:0000256" key="4">
    <source>
        <dbReference type="ARBA" id="ARBA00022475"/>
    </source>
</evidence>
<evidence type="ECO:0000256" key="2">
    <source>
        <dbReference type="ARBA" id="ARBA00009819"/>
    </source>
</evidence>
<feature type="transmembrane region" description="Helical" evidence="12">
    <location>
        <begin position="98"/>
        <end position="122"/>
    </location>
</feature>
<keyword evidence="6 12" id="KW-0812">Transmembrane</keyword>
<evidence type="ECO:0000256" key="9">
    <source>
        <dbReference type="ARBA" id="ARBA00022989"/>
    </source>
</evidence>